<dbReference type="InterPro" id="IPR011009">
    <property type="entry name" value="Kinase-like_dom_sf"/>
</dbReference>
<dbReference type="SMART" id="SM00220">
    <property type="entry name" value="S_TKc"/>
    <property type="match status" value="1"/>
</dbReference>
<dbReference type="InterPro" id="IPR000719">
    <property type="entry name" value="Prot_kinase_dom"/>
</dbReference>
<dbReference type="PROSITE" id="PS50297">
    <property type="entry name" value="ANK_REP_REGION"/>
    <property type="match status" value="3"/>
</dbReference>
<dbReference type="InterPro" id="IPR036770">
    <property type="entry name" value="Ankyrin_rpt-contain_sf"/>
</dbReference>
<feature type="repeat" description="ANK" evidence="3">
    <location>
        <begin position="66"/>
        <end position="98"/>
    </location>
</feature>
<dbReference type="FunFam" id="1.25.40.20:FF:000050">
    <property type="entry name" value="integrin-linked protein kinase"/>
    <property type="match status" value="1"/>
</dbReference>
<keyword evidence="6" id="KW-1185">Reference proteome</keyword>
<dbReference type="Proteomes" id="UP000593571">
    <property type="component" value="Unassembled WGS sequence"/>
</dbReference>
<accession>A0A7J8H0D3</accession>
<dbReference type="InterPro" id="IPR002110">
    <property type="entry name" value="Ankyrin_rpt"/>
</dbReference>
<dbReference type="SMART" id="SM00248">
    <property type="entry name" value="ANK"/>
    <property type="match status" value="3"/>
</dbReference>
<dbReference type="SUPFAM" id="SSF56112">
    <property type="entry name" value="Protein kinase-like (PK-like)"/>
    <property type="match status" value="1"/>
</dbReference>
<keyword evidence="5" id="KW-0808">Transferase</keyword>
<name>A0A7J8H0D3_ROUAE</name>
<gene>
    <name evidence="5" type="ORF">HJG63_006746</name>
</gene>
<keyword evidence="5" id="KW-0418">Kinase</keyword>
<dbReference type="SUPFAM" id="SSF48403">
    <property type="entry name" value="Ankyrin repeat"/>
    <property type="match status" value="1"/>
</dbReference>
<evidence type="ECO:0000313" key="5">
    <source>
        <dbReference type="EMBL" id="KAF6465531.1"/>
    </source>
</evidence>
<dbReference type="EMBL" id="JACASE010000005">
    <property type="protein sequence ID" value="KAF6465531.1"/>
    <property type="molecule type" value="Genomic_DNA"/>
</dbReference>
<dbReference type="PROSITE" id="PS50088">
    <property type="entry name" value="ANK_REPEAT"/>
    <property type="match status" value="3"/>
</dbReference>
<dbReference type="InterPro" id="IPR001245">
    <property type="entry name" value="Ser-Thr/Tyr_kinase_cat_dom"/>
</dbReference>
<feature type="repeat" description="ANK" evidence="3">
    <location>
        <begin position="99"/>
        <end position="131"/>
    </location>
</feature>
<evidence type="ECO:0000256" key="3">
    <source>
        <dbReference type="PROSITE-ProRule" id="PRU00023"/>
    </source>
</evidence>
<feature type="repeat" description="ANK" evidence="3">
    <location>
        <begin position="33"/>
        <end position="65"/>
    </location>
</feature>
<dbReference type="GO" id="GO:0007229">
    <property type="term" value="P:integrin-mediated signaling pathway"/>
    <property type="evidence" value="ECO:0007669"/>
    <property type="project" value="UniProtKB-KW"/>
</dbReference>
<dbReference type="PROSITE" id="PS50011">
    <property type="entry name" value="PROTEIN_KINASE_DOM"/>
    <property type="match status" value="1"/>
</dbReference>
<dbReference type="Gene3D" id="1.25.40.20">
    <property type="entry name" value="Ankyrin repeat-containing domain"/>
    <property type="match status" value="2"/>
</dbReference>
<dbReference type="AlphaFoldDB" id="A0A7J8H0D3"/>
<evidence type="ECO:0000259" key="4">
    <source>
        <dbReference type="PROSITE" id="PS50011"/>
    </source>
</evidence>
<dbReference type="Pfam" id="PF12796">
    <property type="entry name" value="Ank_2"/>
    <property type="match status" value="1"/>
</dbReference>
<dbReference type="Gene3D" id="1.10.510.10">
    <property type="entry name" value="Transferase(Phosphotransferase) domain 1"/>
    <property type="match status" value="1"/>
</dbReference>
<comment type="caution">
    <text evidence="5">The sequence shown here is derived from an EMBL/GenBank/DDBJ whole genome shotgun (WGS) entry which is preliminary data.</text>
</comment>
<evidence type="ECO:0000313" key="6">
    <source>
        <dbReference type="Proteomes" id="UP000593571"/>
    </source>
</evidence>
<dbReference type="GO" id="GO:0004672">
    <property type="term" value="F:protein kinase activity"/>
    <property type="evidence" value="ECO:0007669"/>
    <property type="project" value="InterPro"/>
</dbReference>
<evidence type="ECO:0000256" key="1">
    <source>
        <dbReference type="ARBA" id="ARBA00022737"/>
    </source>
</evidence>
<feature type="domain" description="Protein kinase" evidence="4">
    <location>
        <begin position="1"/>
        <end position="266"/>
    </location>
</feature>
<protein>
    <submittedName>
        <fullName evidence="5">Integrin linked kinase</fullName>
    </submittedName>
</protein>
<keyword evidence="2 3" id="KW-0040">ANK repeat</keyword>
<proteinExistence type="predicted"/>
<evidence type="ECO:0000256" key="2">
    <source>
        <dbReference type="ARBA" id="ARBA00023043"/>
    </source>
</evidence>
<dbReference type="PIRSF" id="PIRSF000654">
    <property type="entry name" value="Integrin-linked_kinase"/>
    <property type="match status" value="1"/>
</dbReference>
<sequence>MDDIFTQCREGNAVAVRLWLDNTENDLNQGDDHGFSPLHWACREGRSAVVEMLIMRGARINVMNRGDDTPLHLAASHGHRDIVQKLLQYKADINAVNEHGNVPLHYACFWGQDQVAEDLVANGALVSICNKYGEMPVDKAKAPLRELLRERAEKMGQNLNRIPYKDTFWKGTTRTRPSEALQKKPEDTNRRSADMWSFAVLLWELVTREVPFADLSNMEIGMKVALEGLRPTIPPGISPHVCKLMKICMNEDPAKRPKFDMIVPILEKMQDK</sequence>
<dbReference type="PANTHER" id="PTHR24171">
    <property type="entry name" value="ANKYRIN REPEAT DOMAIN-CONTAINING PROTEIN 39-RELATED"/>
    <property type="match status" value="1"/>
</dbReference>
<dbReference type="Pfam" id="PF07714">
    <property type="entry name" value="PK_Tyr_Ser-Thr"/>
    <property type="match status" value="1"/>
</dbReference>
<reference evidence="5 6" key="1">
    <citation type="journal article" date="2020" name="Nature">
        <title>Six reference-quality genomes reveal evolution of bat adaptations.</title>
        <authorList>
            <person name="Jebb D."/>
            <person name="Huang Z."/>
            <person name="Pippel M."/>
            <person name="Hughes G.M."/>
            <person name="Lavrichenko K."/>
            <person name="Devanna P."/>
            <person name="Winkler S."/>
            <person name="Jermiin L.S."/>
            <person name="Skirmuntt E.C."/>
            <person name="Katzourakis A."/>
            <person name="Burkitt-Gray L."/>
            <person name="Ray D.A."/>
            <person name="Sullivan K.A.M."/>
            <person name="Roscito J.G."/>
            <person name="Kirilenko B.M."/>
            <person name="Davalos L.M."/>
            <person name="Corthals A.P."/>
            <person name="Power M.L."/>
            <person name="Jones G."/>
            <person name="Ransome R.D."/>
            <person name="Dechmann D.K.N."/>
            <person name="Locatelli A.G."/>
            <person name="Puechmaille S.J."/>
            <person name="Fedrigo O."/>
            <person name="Jarvis E.D."/>
            <person name="Hiller M."/>
            <person name="Vernes S.C."/>
            <person name="Myers E.W."/>
            <person name="Teeling E.C."/>
        </authorList>
    </citation>
    <scope>NUCLEOTIDE SEQUENCE [LARGE SCALE GENOMIC DNA]</scope>
    <source>
        <strain evidence="5">MRouAeg1</strain>
        <tissue evidence="5">Muscle</tissue>
    </source>
</reference>
<organism evidence="5 6">
    <name type="scientific">Rousettus aegyptiacus</name>
    <name type="common">Egyptian fruit bat</name>
    <name type="synonym">Pteropus aegyptiacus</name>
    <dbReference type="NCBI Taxonomy" id="9407"/>
    <lineage>
        <taxon>Eukaryota</taxon>
        <taxon>Metazoa</taxon>
        <taxon>Chordata</taxon>
        <taxon>Craniata</taxon>
        <taxon>Vertebrata</taxon>
        <taxon>Euteleostomi</taxon>
        <taxon>Mammalia</taxon>
        <taxon>Eutheria</taxon>
        <taxon>Laurasiatheria</taxon>
        <taxon>Chiroptera</taxon>
        <taxon>Yinpterochiroptera</taxon>
        <taxon>Pteropodoidea</taxon>
        <taxon>Pteropodidae</taxon>
        <taxon>Rousettinae</taxon>
        <taxon>Rousettus</taxon>
    </lineage>
</organism>
<dbReference type="GO" id="GO:0005524">
    <property type="term" value="F:ATP binding"/>
    <property type="evidence" value="ECO:0007669"/>
    <property type="project" value="InterPro"/>
</dbReference>
<keyword evidence="5" id="KW-0401">Integrin</keyword>
<keyword evidence="1" id="KW-0677">Repeat</keyword>